<dbReference type="Gene3D" id="3.40.980.10">
    <property type="entry name" value="MoaB/Mog-like domain"/>
    <property type="match status" value="1"/>
</dbReference>
<dbReference type="PANTHER" id="PTHR10192">
    <property type="entry name" value="MOLYBDOPTERIN BIOSYNTHESIS PROTEIN"/>
    <property type="match status" value="1"/>
</dbReference>
<dbReference type="InterPro" id="IPR005110">
    <property type="entry name" value="MoeA_linker/N"/>
</dbReference>
<dbReference type="SMART" id="SM00852">
    <property type="entry name" value="MoCF_biosynth"/>
    <property type="match status" value="1"/>
</dbReference>
<dbReference type="GO" id="GO:0061599">
    <property type="term" value="F:molybdopterin molybdotransferase activity"/>
    <property type="evidence" value="ECO:0007669"/>
    <property type="project" value="TreeGrafter"/>
</dbReference>
<dbReference type="InterPro" id="IPR036135">
    <property type="entry name" value="MoeA_linker/N_sf"/>
</dbReference>
<dbReference type="Pfam" id="PF00994">
    <property type="entry name" value="MoCF_biosynth"/>
    <property type="match status" value="1"/>
</dbReference>
<dbReference type="InterPro" id="IPR001453">
    <property type="entry name" value="MoaB/Mog_dom"/>
</dbReference>
<protein>
    <submittedName>
        <fullName evidence="2">Molybdopterin biosynthesis MoeA protein</fullName>
    </submittedName>
</protein>
<dbReference type="CDD" id="cd00887">
    <property type="entry name" value="MoeA"/>
    <property type="match status" value="1"/>
</dbReference>
<dbReference type="Gene3D" id="3.90.105.10">
    <property type="entry name" value="Molybdopterin biosynthesis moea protein, domain 2"/>
    <property type="match status" value="1"/>
</dbReference>
<proteinExistence type="predicted"/>
<accession>T1CR14</accession>
<reference evidence="2" key="2">
    <citation type="journal article" date="2014" name="ISME J.">
        <title>Microbial stratification in low pH oxic and suboxic macroscopic growths along an acid mine drainage.</title>
        <authorList>
            <person name="Mendez-Garcia C."/>
            <person name="Mesa V."/>
            <person name="Sprenger R.R."/>
            <person name="Richter M."/>
            <person name="Diez M.S."/>
            <person name="Solano J."/>
            <person name="Bargiela R."/>
            <person name="Golyshina O.V."/>
            <person name="Manteca A."/>
            <person name="Ramos J.L."/>
            <person name="Gallego J.R."/>
            <person name="Llorente I."/>
            <person name="Martins Dos Santos V.A."/>
            <person name="Jensen O.N."/>
            <person name="Pelaez A.I."/>
            <person name="Sanchez J."/>
            <person name="Ferrer M."/>
        </authorList>
    </citation>
    <scope>NUCLEOTIDE SEQUENCE</scope>
</reference>
<dbReference type="EMBL" id="AUZY01002747">
    <property type="protein sequence ID" value="EQD71565.1"/>
    <property type="molecule type" value="Genomic_DNA"/>
</dbReference>
<dbReference type="InterPro" id="IPR038987">
    <property type="entry name" value="MoeA-like"/>
</dbReference>
<name>T1CR14_9ZZZZ</name>
<dbReference type="GO" id="GO:0005737">
    <property type="term" value="C:cytoplasm"/>
    <property type="evidence" value="ECO:0007669"/>
    <property type="project" value="TreeGrafter"/>
</dbReference>
<dbReference type="SUPFAM" id="SSF63882">
    <property type="entry name" value="MoeA N-terminal region -like"/>
    <property type="match status" value="1"/>
</dbReference>
<dbReference type="Pfam" id="PF03453">
    <property type="entry name" value="MoeA_N"/>
    <property type="match status" value="1"/>
</dbReference>
<gene>
    <name evidence="2" type="ORF">B1B_04379</name>
</gene>
<evidence type="ECO:0000259" key="1">
    <source>
        <dbReference type="SMART" id="SM00852"/>
    </source>
</evidence>
<dbReference type="PANTHER" id="PTHR10192:SF5">
    <property type="entry name" value="GEPHYRIN"/>
    <property type="match status" value="1"/>
</dbReference>
<dbReference type="Gene3D" id="2.170.190.11">
    <property type="entry name" value="Molybdopterin biosynthesis moea protein, domain 3"/>
    <property type="match status" value="1"/>
</dbReference>
<dbReference type="InterPro" id="IPR036425">
    <property type="entry name" value="MoaB/Mog-like_dom_sf"/>
</dbReference>
<comment type="caution">
    <text evidence="2">The sequence shown here is derived from an EMBL/GenBank/DDBJ whole genome shotgun (WGS) entry which is preliminary data.</text>
</comment>
<organism evidence="2">
    <name type="scientific">mine drainage metagenome</name>
    <dbReference type="NCBI Taxonomy" id="410659"/>
    <lineage>
        <taxon>unclassified sequences</taxon>
        <taxon>metagenomes</taxon>
        <taxon>ecological metagenomes</taxon>
    </lineage>
</organism>
<evidence type="ECO:0000313" key="2">
    <source>
        <dbReference type="EMBL" id="EQD71565.1"/>
    </source>
</evidence>
<dbReference type="SUPFAM" id="SSF53218">
    <property type="entry name" value="Molybdenum cofactor biosynthesis proteins"/>
    <property type="match status" value="1"/>
</dbReference>
<sequence length="300" mass="31886">MALIFHKLVGMEEAIRMASESIPEVTGKEVIEATRAQGRVTADDVFSDIDSPPFDRSEVDGYAVRSSEIEEADQDNPVILHIAGSAPIGEPPLKISERGTCIGIATGSVVPIDADAVVMVEYVRQVGDTVEVFRSVGPGENISQAGSDLSRGEMILRKGTVIGSREIAVLHSVGIRSIATRKRMNVAILSTGNELVEAGKKITLGRLYESNGAAIVSILNQYPVFNASYHGIVGDDRDRIREAIKSLAASNHVVITSGSTSAGEGDMVYDVLQEFSPGIVFHGVEVKPGKPTLLSMIGSV</sequence>
<feature type="non-terminal residue" evidence="2">
    <location>
        <position position="300"/>
    </location>
</feature>
<dbReference type="GO" id="GO:0006777">
    <property type="term" value="P:Mo-molybdopterin cofactor biosynthetic process"/>
    <property type="evidence" value="ECO:0007669"/>
    <property type="project" value="TreeGrafter"/>
</dbReference>
<reference evidence="2" key="1">
    <citation type="submission" date="2013-08" db="EMBL/GenBank/DDBJ databases">
        <authorList>
            <person name="Mendez C."/>
            <person name="Richter M."/>
            <person name="Ferrer M."/>
            <person name="Sanchez J."/>
        </authorList>
    </citation>
    <scope>NUCLEOTIDE SEQUENCE</scope>
</reference>
<dbReference type="AlphaFoldDB" id="T1CR14"/>
<feature type="domain" description="MoaB/Mog" evidence="1">
    <location>
        <begin position="187"/>
        <end position="300"/>
    </location>
</feature>